<keyword evidence="3" id="KW-1185">Reference proteome</keyword>
<keyword evidence="1" id="KW-0732">Signal</keyword>
<proteinExistence type="predicted"/>
<feature type="chain" id="PRO_5045348101" description="Glycosyltransferase" evidence="1">
    <location>
        <begin position="27"/>
        <end position="216"/>
    </location>
</feature>
<evidence type="ECO:0000313" key="2">
    <source>
        <dbReference type="EMBL" id="WMT80174.1"/>
    </source>
</evidence>
<organism evidence="2 3">
    <name type="scientific">Terrisporobacter mayombei</name>
    <dbReference type="NCBI Taxonomy" id="1541"/>
    <lineage>
        <taxon>Bacteria</taxon>
        <taxon>Bacillati</taxon>
        <taxon>Bacillota</taxon>
        <taxon>Clostridia</taxon>
        <taxon>Peptostreptococcales</taxon>
        <taxon>Peptostreptococcaceae</taxon>
        <taxon>Terrisporobacter</taxon>
    </lineage>
</organism>
<dbReference type="EMBL" id="CP101637">
    <property type="protein sequence ID" value="WMT80174.1"/>
    <property type="molecule type" value="Genomic_DNA"/>
</dbReference>
<dbReference type="Proteomes" id="UP001235030">
    <property type="component" value="Chromosome"/>
</dbReference>
<evidence type="ECO:0000313" key="3">
    <source>
        <dbReference type="Proteomes" id="UP001235030"/>
    </source>
</evidence>
<name>A0ABY9PXS8_9FIRM</name>
<dbReference type="RefSeq" id="WP_228104431.1">
    <property type="nucleotide sequence ID" value="NZ_CP101637.1"/>
</dbReference>
<evidence type="ECO:0000256" key="1">
    <source>
        <dbReference type="SAM" id="SignalP"/>
    </source>
</evidence>
<accession>A0ABY9PXS8</accession>
<evidence type="ECO:0008006" key="4">
    <source>
        <dbReference type="Google" id="ProtNLM"/>
    </source>
</evidence>
<protein>
    <recommendedName>
        <fullName evidence="4">Glycosyltransferase</fullName>
    </recommendedName>
</protein>
<gene>
    <name evidence="2" type="ORF">TEMA_04870</name>
</gene>
<feature type="signal peptide" evidence="1">
    <location>
        <begin position="1"/>
        <end position="26"/>
    </location>
</feature>
<sequence length="216" mass="24783">MKKIFKSSLLSLFLLTLIFIPFKAQALETISSNDVSCNKAICELRMLQRRLWIDHVSWTRSTIISDLSSLEDKGPVLERLLKNQDDIGNSIKPYYGEEAGNKLASLLREHIELAVKVTDSAKSGNKDDLEKYNKLWYENADKIAEFLSSANPNYSEKVLKDMLHKHLQYVTDQVVARLNKDWNADIEAYDKGEDHMIAFADIITDGIIKQFPQKFK</sequence>
<reference evidence="2 3" key="1">
    <citation type="submission" date="2022-07" db="EMBL/GenBank/DDBJ databases">
        <title>Genome sequence of Terrisporobacter mayombei DSM6539.</title>
        <authorList>
            <person name="Boeer T."/>
            <person name="Bengelsdorf F.R."/>
            <person name="Daniel R."/>
            <person name="Poehlein A."/>
        </authorList>
    </citation>
    <scope>NUCLEOTIDE SEQUENCE [LARGE SCALE GENOMIC DNA]</scope>
    <source>
        <strain evidence="2 3">DSM 6539</strain>
    </source>
</reference>